<dbReference type="GO" id="GO:0005658">
    <property type="term" value="C:alpha DNA polymerase:primase complex"/>
    <property type="evidence" value="ECO:0007669"/>
    <property type="project" value="UniProtKB-ARBA"/>
</dbReference>
<proteinExistence type="inferred from homology"/>
<evidence type="ECO:0000259" key="15">
    <source>
        <dbReference type="Pfam" id="PF03104"/>
    </source>
</evidence>
<dbReference type="CDD" id="cd05532">
    <property type="entry name" value="POLBc_alpha"/>
    <property type="match status" value="1"/>
</dbReference>
<dbReference type="PANTHER" id="PTHR45861">
    <property type="entry name" value="DNA POLYMERASE ALPHA CATALYTIC SUBUNIT"/>
    <property type="match status" value="1"/>
</dbReference>
<keyword evidence="5 12" id="KW-0235">DNA replication</keyword>
<evidence type="ECO:0000256" key="3">
    <source>
        <dbReference type="ARBA" id="ARBA00022679"/>
    </source>
</evidence>
<evidence type="ECO:0000256" key="11">
    <source>
        <dbReference type="ARBA" id="ARBA00023242"/>
    </source>
</evidence>
<evidence type="ECO:0000256" key="8">
    <source>
        <dbReference type="ARBA" id="ARBA00022833"/>
    </source>
</evidence>
<dbReference type="InterPro" id="IPR006134">
    <property type="entry name" value="DNA-dir_DNA_pol_B_multi_dom"/>
</dbReference>
<dbReference type="GO" id="GO:0000166">
    <property type="term" value="F:nucleotide binding"/>
    <property type="evidence" value="ECO:0007669"/>
    <property type="project" value="InterPro"/>
</dbReference>
<keyword evidence="10 12" id="KW-0238">DNA-binding</keyword>
<keyword evidence="4 12" id="KW-0548">Nucleotidyltransferase</keyword>
<dbReference type="CDD" id="cd05776">
    <property type="entry name" value="DNA_polB_alpha_exo"/>
    <property type="match status" value="1"/>
</dbReference>
<dbReference type="GO" id="GO:0006272">
    <property type="term" value="P:leading strand elongation"/>
    <property type="evidence" value="ECO:0007669"/>
    <property type="project" value="TreeGrafter"/>
</dbReference>
<dbReference type="Pfam" id="PF03104">
    <property type="entry name" value="DNA_pol_B_exo1"/>
    <property type="match status" value="1"/>
</dbReference>
<dbReference type="NCBIfam" id="TIGR00592">
    <property type="entry name" value="pol2"/>
    <property type="match status" value="1"/>
</dbReference>
<dbReference type="InterPro" id="IPR023211">
    <property type="entry name" value="DNA_pol_palm_dom_sf"/>
</dbReference>
<comment type="similarity">
    <text evidence="2 12">Belongs to the DNA polymerase type-B family.</text>
</comment>
<dbReference type="PRINTS" id="PR00106">
    <property type="entry name" value="DNAPOLB"/>
</dbReference>
<reference evidence="18 19" key="1">
    <citation type="submission" date="2024-03" db="EMBL/GenBank/DDBJ databases">
        <title>Adaptation during the transition from Ophiocordyceps entomopathogen to insect associate is accompanied by gene loss and intensified selection.</title>
        <authorList>
            <person name="Ward C.M."/>
            <person name="Onetto C.A."/>
            <person name="Borneman A.R."/>
        </authorList>
    </citation>
    <scope>NUCLEOTIDE SEQUENCE [LARGE SCALE GENOMIC DNA]</scope>
    <source>
        <strain evidence="18">AWRI1</strain>
        <tissue evidence="18">Single Adult Female</tissue>
    </source>
</reference>
<evidence type="ECO:0000259" key="17">
    <source>
        <dbReference type="Pfam" id="PF12254"/>
    </source>
</evidence>
<evidence type="ECO:0000256" key="7">
    <source>
        <dbReference type="ARBA" id="ARBA00022771"/>
    </source>
</evidence>
<dbReference type="GO" id="GO:0033554">
    <property type="term" value="P:cellular response to stress"/>
    <property type="evidence" value="ECO:0007669"/>
    <property type="project" value="UniProtKB-ARBA"/>
</dbReference>
<gene>
    <name evidence="18" type="ORF">V9T40_014501</name>
</gene>
<dbReference type="Gene3D" id="3.30.70.2820">
    <property type="match status" value="1"/>
</dbReference>
<keyword evidence="6" id="KW-0479">Metal-binding</keyword>
<feature type="region of interest" description="Disordered" evidence="13">
    <location>
        <begin position="78"/>
        <end position="115"/>
    </location>
</feature>
<comment type="subcellular location">
    <subcellularLocation>
        <location evidence="1">Nucleus</location>
    </subcellularLocation>
</comment>
<dbReference type="InterPro" id="IPR043502">
    <property type="entry name" value="DNA/RNA_pol_sf"/>
</dbReference>
<sequence>MEGSERRRREKRGSSSKFAAFEKLKQAKNEGKKNKYEIAPLENVYEEVSEKEYTNTVLKRQEQDWIVDDFGGDGYVEDGREIFDDDLDEESIKKESKKRGRSNVQKNVEAPKGNIEKMFANMPPKRKREAKLDDDDVLGSLMQELDSPSAKVSRKDTSVNNVYEEKSKAEEYLRSFNSAPVMSISKPAPKTYSKYSVPIDVTKKVNGNSVTKVVQVEEMKKVNENSVAKVVQIEDSDSLQFDADDFDDADFATIEDDSAKMNNTVDNNENGINKAIPTPAETPETPLKAKEIITEEQLCHGWDTVSAEAAAVANTDKASVNNIVDFSQLPLEEKDGEKFLKFYYLDAYEEPFNKGGQVFLFGKVQLDSSSTFASCCIVVKNIKRRIYLLPREKKIDPVTKKSTDELVTMVDVYSEFSEKISDNFGIMKFKSKKIVKNYAFDIADIPDSCEYLEVQYPANQKQLPSDLSGETFSRIFGTNSSFLELFLLEKKIKGPTWLNIREPSATTLPASWCKFELVCDLDREKIDYEIISVMHDGGPPPPLVIMSMSVRITAIPKTQENQITMIGWLVHNNYHADKAAPSPQFTDQFCVFTKPVNTIWPVDAKSSKEELSKRSSTVLEKMNTERELLGLFLAKFSKVDPDLVVGHDIYGFDIGTLIHRLFINKIKHWSRVGRLRRGNMISLAKSKNFVERNLMCGRLLCDTKISAKEFIRARSYDLDSLCEQVLHLKEGERKHIKSEEIKDMYSSSNTLVELIKFTMLDVLYILRILYNLNVVPLALQITNIAGNIMSRTLMGGRSERNEFLLLHAFNEKNYIVPDKTYSKKAMKDVPEEKLPKGKRKPQYEGGLVLEPKKGFYDKLILLMDFNSLYPSIIQEYNICFTTISVRGINFNDENDIMALMNHLPSNVEPGILPTEIRKLVESRKQVKSLMKRPDISSDLRHQYDIRQLALKLTANSMYGCLGFPNSRFYAKPLAALVTAKGREILLNTRDLVQKLNYDVIYGDTDSLMINTNCMNYDEVFGIGKKIKSEVNKLYRQIELDIDGVFQYMLLLKKKKYAAVTMSKVNGKLVTKQEIKGLDVVRRDWSQLSAEAGKFVLRQILSDRPIDDKLANIHARLGQLRIELEENKVPLSLLSITKQLTKHPEEYPDKKALPHVQVAIRMNATMTKKFKQGDTIAYVICEDGTVNAATQRAYHVDEVKSKDNLKIDAKYYLSQQIHPVISRLCEPIEGIDAVQIAETLGLDPNVYQSVRRIDNAEDEEEITIDEAERFKLCDRFQFKCPNPSCGMWNTMDAPMIKNDDGVWEFVLNRCSNASCSIPPYSYVPRLYNKLWMEIRKLLHQYYCQWLICEDSTCTYRTRNITRANKRFEPKCPNCNKKNNLVQEYTGLQLHTQLSFYLYIFDINAFIVKYKNIELDQHSQLAAAYHKLREVANVFLTWNAYNVIDLGKICDLMTMV</sequence>
<dbReference type="Proteomes" id="UP001367676">
    <property type="component" value="Unassembled WGS sequence"/>
</dbReference>
<dbReference type="SMART" id="SM00486">
    <property type="entry name" value="POLBc"/>
    <property type="match status" value="1"/>
</dbReference>
<dbReference type="Gene3D" id="3.90.1600.10">
    <property type="entry name" value="Palm domain of DNA polymerase"/>
    <property type="match status" value="1"/>
</dbReference>
<dbReference type="EC" id="2.7.7.7" evidence="12"/>
<dbReference type="GO" id="GO:0006273">
    <property type="term" value="P:lagging strand elongation"/>
    <property type="evidence" value="ECO:0007669"/>
    <property type="project" value="TreeGrafter"/>
</dbReference>
<keyword evidence="9 12" id="KW-0239">DNA-directed DNA polymerase</keyword>
<dbReference type="GO" id="GO:1902975">
    <property type="term" value="P:mitotic DNA replication initiation"/>
    <property type="evidence" value="ECO:0007669"/>
    <property type="project" value="InterPro"/>
</dbReference>
<dbReference type="InterPro" id="IPR006172">
    <property type="entry name" value="DNA-dir_DNA_pol_B"/>
</dbReference>
<dbReference type="Gene3D" id="3.30.420.10">
    <property type="entry name" value="Ribonuclease H-like superfamily/Ribonuclease H"/>
    <property type="match status" value="1"/>
</dbReference>
<dbReference type="SUPFAM" id="SSF90234">
    <property type="entry name" value="Zinc finger domain of DNA polymerase-alpha"/>
    <property type="match status" value="1"/>
</dbReference>
<dbReference type="GO" id="GO:0003887">
    <property type="term" value="F:DNA-directed DNA polymerase activity"/>
    <property type="evidence" value="ECO:0007669"/>
    <property type="project" value="UniProtKB-KW"/>
</dbReference>
<evidence type="ECO:0000259" key="14">
    <source>
        <dbReference type="Pfam" id="PF00136"/>
    </source>
</evidence>
<dbReference type="Gene3D" id="2.40.50.730">
    <property type="match status" value="1"/>
</dbReference>
<dbReference type="FunFam" id="3.30.70.2820:FF:000001">
    <property type="entry name" value="DNA polymerase"/>
    <property type="match status" value="1"/>
</dbReference>
<dbReference type="GO" id="GO:0003697">
    <property type="term" value="F:single-stranded DNA binding"/>
    <property type="evidence" value="ECO:0007669"/>
    <property type="project" value="TreeGrafter"/>
</dbReference>
<keyword evidence="11" id="KW-0539">Nucleus</keyword>
<dbReference type="Pfam" id="PF08996">
    <property type="entry name" value="zf-DNA_Pol"/>
    <property type="match status" value="1"/>
</dbReference>
<evidence type="ECO:0000256" key="5">
    <source>
        <dbReference type="ARBA" id="ARBA00022705"/>
    </source>
</evidence>
<dbReference type="InterPro" id="IPR015088">
    <property type="entry name" value="Znf_DNA-dir_DNA_pol_B_alpha"/>
</dbReference>
<keyword evidence="19" id="KW-1185">Reference proteome</keyword>
<evidence type="ECO:0000256" key="1">
    <source>
        <dbReference type="ARBA" id="ARBA00004123"/>
    </source>
</evidence>
<dbReference type="Pfam" id="PF12254">
    <property type="entry name" value="DNA_pol_alpha_N"/>
    <property type="match status" value="1"/>
</dbReference>
<feature type="domain" description="DNA-directed DNA polymerase family B multifunctional" evidence="14">
    <location>
        <begin position="788"/>
        <end position="1227"/>
    </location>
</feature>
<comment type="caution">
    <text evidence="18">The sequence shown here is derived from an EMBL/GenBank/DDBJ whole genome shotgun (WGS) entry which is preliminary data.</text>
</comment>
<evidence type="ECO:0000313" key="19">
    <source>
        <dbReference type="Proteomes" id="UP001367676"/>
    </source>
</evidence>
<dbReference type="InterPro" id="IPR042087">
    <property type="entry name" value="DNA_pol_B_thumb"/>
</dbReference>
<feature type="domain" description="DNA polymerase alpha catalytic subunit N-terminal" evidence="17">
    <location>
        <begin position="22"/>
        <end position="84"/>
    </location>
</feature>
<dbReference type="Gene3D" id="1.10.132.60">
    <property type="entry name" value="DNA polymerase family B, C-terminal domain"/>
    <property type="match status" value="1"/>
</dbReference>
<organism evidence="18 19">
    <name type="scientific">Parthenolecanium corni</name>
    <dbReference type="NCBI Taxonomy" id="536013"/>
    <lineage>
        <taxon>Eukaryota</taxon>
        <taxon>Metazoa</taxon>
        <taxon>Ecdysozoa</taxon>
        <taxon>Arthropoda</taxon>
        <taxon>Hexapoda</taxon>
        <taxon>Insecta</taxon>
        <taxon>Pterygota</taxon>
        <taxon>Neoptera</taxon>
        <taxon>Paraneoptera</taxon>
        <taxon>Hemiptera</taxon>
        <taxon>Sternorrhyncha</taxon>
        <taxon>Coccoidea</taxon>
        <taxon>Coccidae</taxon>
        <taxon>Parthenolecanium</taxon>
    </lineage>
</organism>
<dbReference type="Gene3D" id="1.10.3200.20">
    <property type="entry name" value="DNA Polymerase alpha, zinc finger"/>
    <property type="match status" value="1"/>
</dbReference>
<feature type="region of interest" description="Disordered" evidence="13">
    <location>
        <begin position="1"/>
        <end position="33"/>
    </location>
</feature>
<dbReference type="InterPro" id="IPR006133">
    <property type="entry name" value="DNA-dir_DNA_pol_B_exonuc"/>
</dbReference>
<feature type="domain" description="DNA-directed DNA polymerase family B exonuclease" evidence="15">
    <location>
        <begin position="474"/>
        <end position="720"/>
    </location>
</feature>
<dbReference type="SUPFAM" id="SSF56672">
    <property type="entry name" value="DNA/RNA polymerases"/>
    <property type="match status" value="1"/>
</dbReference>
<dbReference type="FunFam" id="1.10.132.60:FF:000004">
    <property type="entry name" value="DNA polymerase"/>
    <property type="match status" value="1"/>
</dbReference>
<dbReference type="Pfam" id="PF00136">
    <property type="entry name" value="DNA_pol_B"/>
    <property type="match status" value="1"/>
</dbReference>
<evidence type="ECO:0000256" key="12">
    <source>
        <dbReference type="RuleBase" id="RU000442"/>
    </source>
</evidence>
<keyword evidence="8" id="KW-0862">Zinc</keyword>
<dbReference type="InterPro" id="IPR036397">
    <property type="entry name" value="RNaseH_sf"/>
</dbReference>
<evidence type="ECO:0000256" key="2">
    <source>
        <dbReference type="ARBA" id="ARBA00005755"/>
    </source>
</evidence>
<evidence type="ECO:0000256" key="10">
    <source>
        <dbReference type="ARBA" id="ARBA00023125"/>
    </source>
</evidence>
<feature type="compositionally biased region" description="Basic and acidic residues" evidence="13">
    <location>
        <begin position="20"/>
        <end position="33"/>
    </location>
</feature>
<dbReference type="GO" id="GO:0003688">
    <property type="term" value="F:DNA replication origin binding"/>
    <property type="evidence" value="ECO:0007669"/>
    <property type="project" value="TreeGrafter"/>
</dbReference>
<dbReference type="FunFam" id="1.10.287.690:FF:000003">
    <property type="entry name" value="DNA polymerase"/>
    <property type="match status" value="1"/>
</dbReference>
<feature type="domain" description="Zinc finger DNA-directed DNA polymerase family B alpha" evidence="16">
    <location>
        <begin position="1262"/>
        <end position="1447"/>
    </location>
</feature>
<evidence type="ECO:0000256" key="13">
    <source>
        <dbReference type="SAM" id="MobiDB-lite"/>
    </source>
</evidence>
<evidence type="ECO:0000259" key="16">
    <source>
        <dbReference type="Pfam" id="PF08996"/>
    </source>
</evidence>
<name>A0AAN9T787_9HEMI</name>
<dbReference type="Gene3D" id="1.10.287.690">
    <property type="entry name" value="Helix hairpin bin"/>
    <property type="match status" value="1"/>
</dbReference>
<dbReference type="PROSITE" id="PS00116">
    <property type="entry name" value="DNA_POLYMERASE_B"/>
    <property type="match status" value="1"/>
</dbReference>
<keyword evidence="3 12" id="KW-0808">Transferase</keyword>
<accession>A0AAN9T787</accession>
<keyword evidence="7" id="KW-0863">Zinc-finger</keyword>
<dbReference type="InterPro" id="IPR045846">
    <property type="entry name" value="POLBc_alpha"/>
</dbReference>
<evidence type="ECO:0000256" key="4">
    <source>
        <dbReference type="ARBA" id="ARBA00022695"/>
    </source>
</evidence>
<dbReference type="InterPro" id="IPR038256">
    <property type="entry name" value="Pol_alpha_znc_sf"/>
</dbReference>
<dbReference type="InterPro" id="IPR017964">
    <property type="entry name" value="DNA-dir_DNA_pol_B_CS"/>
</dbReference>
<evidence type="ECO:0000313" key="18">
    <source>
        <dbReference type="EMBL" id="KAK7572029.1"/>
    </source>
</evidence>
<dbReference type="InterPro" id="IPR012337">
    <property type="entry name" value="RNaseH-like_sf"/>
</dbReference>
<evidence type="ECO:0000256" key="6">
    <source>
        <dbReference type="ARBA" id="ARBA00022723"/>
    </source>
</evidence>
<dbReference type="PANTHER" id="PTHR45861:SF1">
    <property type="entry name" value="DNA POLYMERASE ALPHA CATALYTIC SUBUNIT"/>
    <property type="match status" value="1"/>
</dbReference>
<protein>
    <recommendedName>
        <fullName evidence="12">DNA polymerase</fullName>
        <ecNumber evidence="12">2.7.7.7</ecNumber>
    </recommendedName>
</protein>
<evidence type="ECO:0000256" key="9">
    <source>
        <dbReference type="ARBA" id="ARBA00022932"/>
    </source>
</evidence>
<dbReference type="InterPro" id="IPR024647">
    <property type="entry name" value="DNA_pol_a_cat_su_N"/>
</dbReference>
<dbReference type="GO" id="GO:0008270">
    <property type="term" value="F:zinc ion binding"/>
    <property type="evidence" value="ECO:0007669"/>
    <property type="project" value="UniProtKB-KW"/>
</dbReference>
<dbReference type="SUPFAM" id="SSF53098">
    <property type="entry name" value="Ribonuclease H-like"/>
    <property type="match status" value="1"/>
</dbReference>
<comment type="catalytic activity">
    <reaction evidence="12">
        <text>DNA(n) + a 2'-deoxyribonucleoside 5'-triphosphate = DNA(n+1) + diphosphate</text>
        <dbReference type="Rhea" id="RHEA:22508"/>
        <dbReference type="Rhea" id="RHEA-COMP:17339"/>
        <dbReference type="Rhea" id="RHEA-COMP:17340"/>
        <dbReference type="ChEBI" id="CHEBI:33019"/>
        <dbReference type="ChEBI" id="CHEBI:61560"/>
        <dbReference type="ChEBI" id="CHEBI:173112"/>
        <dbReference type="EC" id="2.7.7.7"/>
    </reaction>
</comment>
<dbReference type="EMBL" id="JBBCAQ010000038">
    <property type="protein sequence ID" value="KAK7572029.1"/>
    <property type="molecule type" value="Genomic_DNA"/>
</dbReference>
<dbReference type="GO" id="GO:0003682">
    <property type="term" value="F:chromatin binding"/>
    <property type="evidence" value="ECO:0007669"/>
    <property type="project" value="TreeGrafter"/>
</dbReference>